<sequence>MTCKEIPGETPGRLRPSEGGACTLSPVNPQRDVSIQLAVATCCLGYNGNGAAVLRLKNLFQGGYVTISLYVISLNLVCDVNKKFTSSLAVYPGSCYNSYLFSNMQIAQQPEKFFDQNQFLLEDSAYTSDWFTLPAYKGKELLDHQNVSFNYHLAQSRVRIENAIGILKGQFSSLRELWIQIRNHYKMKDAIKWIISCVVLHNLLSGLKDQWNELYEEDELDSARVAEDKIDNSNNGIRGILCPMN</sequence>
<keyword evidence="5" id="KW-1185">Reference proteome</keyword>
<dbReference type="STRING" id="27349.A0A0L6V9P5"/>
<dbReference type="InterPro" id="IPR027806">
    <property type="entry name" value="HARBI1_dom"/>
</dbReference>
<comment type="caution">
    <text evidence="4">The sequence shown here is derived from an EMBL/GenBank/DDBJ whole genome shotgun (WGS) entry which is preliminary data.</text>
</comment>
<evidence type="ECO:0000256" key="1">
    <source>
        <dbReference type="ARBA" id="ARBA00001968"/>
    </source>
</evidence>
<evidence type="ECO:0000256" key="2">
    <source>
        <dbReference type="ARBA" id="ARBA00022723"/>
    </source>
</evidence>
<proteinExistence type="predicted"/>
<dbReference type="AlphaFoldDB" id="A0A0L6V9P5"/>
<evidence type="ECO:0000313" key="4">
    <source>
        <dbReference type="EMBL" id="KNZ57516.1"/>
    </source>
</evidence>
<name>A0A0L6V9P5_9BASI</name>
<protein>
    <recommendedName>
        <fullName evidence="3">DDE Tnp4 domain-containing protein</fullName>
    </recommendedName>
</protein>
<dbReference type="GO" id="GO:0046872">
    <property type="term" value="F:metal ion binding"/>
    <property type="evidence" value="ECO:0007669"/>
    <property type="project" value="UniProtKB-KW"/>
</dbReference>
<feature type="domain" description="DDE Tnp4" evidence="3">
    <location>
        <begin position="72"/>
        <end position="202"/>
    </location>
</feature>
<keyword evidence="2" id="KW-0479">Metal-binding</keyword>
<organism evidence="4 5">
    <name type="scientific">Puccinia sorghi</name>
    <dbReference type="NCBI Taxonomy" id="27349"/>
    <lineage>
        <taxon>Eukaryota</taxon>
        <taxon>Fungi</taxon>
        <taxon>Dikarya</taxon>
        <taxon>Basidiomycota</taxon>
        <taxon>Pucciniomycotina</taxon>
        <taxon>Pucciniomycetes</taxon>
        <taxon>Pucciniales</taxon>
        <taxon>Pucciniaceae</taxon>
        <taxon>Puccinia</taxon>
    </lineage>
</organism>
<reference evidence="4 5" key="1">
    <citation type="submission" date="2015-08" db="EMBL/GenBank/DDBJ databases">
        <title>Next Generation Sequencing and Analysis of the Genome of Puccinia sorghi L Schw, the Causal Agent of Maize Common Rust.</title>
        <authorList>
            <person name="Rochi L."/>
            <person name="Burguener G."/>
            <person name="Darino M."/>
            <person name="Turjanski A."/>
            <person name="Kreff E."/>
            <person name="Dieguez M.J."/>
            <person name="Sacco F."/>
        </authorList>
    </citation>
    <scope>NUCLEOTIDE SEQUENCE [LARGE SCALE GENOMIC DNA]</scope>
    <source>
        <strain evidence="4 5">RO10H11247</strain>
    </source>
</reference>
<accession>A0A0L6V9P5</accession>
<evidence type="ECO:0000313" key="5">
    <source>
        <dbReference type="Proteomes" id="UP000037035"/>
    </source>
</evidence>
<evidence type="ECO:0000259" key="3">
    <source>
        <dbReference type="Pfam" id="PF13359"/>
    </source>
</evidence>
<dbReference type="EMBL" id="LAVV01006991">
    <property type="protein sequence ID" value="KNZ57516.1"/>
    <property type="molecule type" value="Genomic_DNA"/>
</dbReference>
<dbReference type="Pfam" id="PF13359">
    <property type="entry name" value="DDE_Tnp_4"/>
    <property type="match status" value="1"/>
</dbReference>
<dbReference type="OrthoDB" id="2649667at2759"/>
<dbReference type="Proteomes" id="UP000037035">
    <property type="component" value="Unassembled WGS sequence"/>
</dbReference>
<comment type="cofactor">
    <cofactor evidence="1">
        <name>a divalent metal cation</name>
        <dbReference type="ChEBI" id="CHEBI:60240"/>
    </cofactor>
</comment>
<gene>
    <name evidence="4" type="ORF">VP01_2139g8</name>
</gene>
<dbReference type="VEuPathDB" id="FungiDB:VP01_2139g8"/>